<dbReference type="InterPro" id="IPR015422">
    <property type="entry name" value="PyrdxlP-dep_Trfase_small"/>
</dbReference>
<dbReference type="PANTHER" id="PTHR43713">
    <property type="entry name" value="GLUTAMATE-1-SEMIALDEHYDE 2,1-AMINOMUTASE"/>
    <property type="match status" value="1"/>
</dbReference>
<comment type="similarity">
    <text evidence="3">Belongs to the class-III pyridoxal-phosphate-dependent aminotransferase family.</text>
</comment>
<comment type="cofactor">
    <cofactor evidence="1">
        <name>pyridoxal 5'-phosphate</name>
        <dbReference type="ChEBI" id="CHEBI:597326"/>
    </cofactor>
</comment>
<dbReference type="GO" id="GO:0008483">
    <property type="term" value="F:transaminase activity"/>
    <property type="evidence" value="ECO:0007669"/>
    <property type="project" value="UniProtKB-KW"/>
</dbReference>
<dbReference type="Pfam" id="PF00202">
    <property type="entry name" value="Aminotran_3"/>
    <property type="match status" value="1"/>
</dbReference>
<keyword evidence="4" id="KW-0808">Transferase</keyword>
<comment type="caution">
    <text evidence="4">The sequence shown here is derived from an EMBL/GenBank/DDBJ whole genome shotgun (WGS) entry which is preliminary data.</text>
</comment>
<reference evidence="4 5" key="1">
    <citation type="submission" date="2019-12" db="EMBL/GenBank/DDBJ databases">
        <title>Novel species isolated from a subtropical stream in China.</title>
        <authorList>
            <person name="Lu H."/>
        </authorList>
    </citation>
    <scope>NUCLEOTIDE SEQUENCE [LARGE SCALE GENOMIC DNA]</scope>
    <source>
        <strain evidence="4 5">FT109W</strain>
    </source>
</reference>
<keyword evidence="5" id="KW-1185">Reference proteome</keyword>
<dbReference type="Gene3D" id="3.40.640.10">
    <property type="entry name" value="Type I PLP-dependent aspartate aminotransferase-like (Major domain)"/>
    <property type="match status" value="1"/>
</dbReference>
<evidence type="ECO:0000256" key="3">
    <source>
        <dbReference type="RuleBase" id="RU003560"/>
    </source>
</evidence>
<sequence>MSAGVNRQRIQALVAAERESYIARHPESARLAAEAGQHLLFGVPMHWMNDWSTPFPLTVREASGARFRDADGHEYVDFCLGDTGAMFGHAPQPVAQAIARQATRGYTAMLPSEDAGPVAAELARRFGLPCWQFALSASDANRFVLRWLRAATGRSKVLVFNGCYHGTVDDVFVDLVDCVPTQRDSLLGQVHTLTDHTVVVEFNDLPALEAALQQGDIACVLAEPVMTNIGMVLPQPGYWEASQQLIKHYGALLVIDETHTISSGPGGYARAHGMMPDALVIGKPIGGGIPCAAYGFTEELARRVEHAKRSAPPGHSGIGTTLSANMFAMAAMRANLEQVMTEQAYRQMFALAAQLAQGLRDVIARHGLPWCVTQIGARTEFQFTVQPPRNGAEAHDVMDAELEQAIHLYLLNRGLLITPFHNMLLVCPDTTGDDVARLLSAFDGFLADTIQKQIC</sequence>
<dbReference type="EMBL" id="WWCS01000004">
    <property type="protein sequence ID" value="MYN39310.1"/>
    <property type="molecule type" value="Genomic_DNA"/>
</dbReference>
<evidence type="ECO:0000256" key="2">
    <source>
        <dbReference type="ARBA" id="ARBA00022898"/>
    </source>
</evidence>
<keyword evidence="2 3" id="KW-0663">Pyridoxal phosphate</keyword>
<evidence type="ECO:0000256" key="1">
    <source>
        <dbReference type="ARBA" id="ARBA00001933"/>
    </source>
</evidence>
<dbReference type="NCBIfam" id="NF005453">
    <property type="entry name" value="PRK07046.1"/>
    <property type="match status" value="1"/>
</dbReference>
<organism evidence="4 5">
    <name type="scientific">Duganella margarita</name>
    <dbReference type="NCBI Taxonomy" id="2692170"/>
    <lineage>
        <taxon>Bacteria</taxon>
        <taxon>Pseudomonadati</taxon>
        <taxon>Pseudomonadota</taxon>
        <taxon>Betaproteobacteria</taxon>
        <taxon>Burkholderiales</taxon>
        <taxon>Oxalobacteraceae</taxon>
        <taxon>Telluria group</taxon>
        <taxon>Duganella</taxon>
    </lineage>
</organism>
<evidence type="ECO:0000313" key="4">
    <source>
        <dbReference type="EMBL" id="MYN39310.1"/>
    </source>
</evidence>
<protein>
    <submittedName>
        <fullName evidence="4">Aminotransferase class III-fold pyridoxal phosphate-dependent enzyme</fullName>
    </submittedName>
</protein>
<dbReference type="InterPro" id="IPR005814">
    <property type="entry name" value="Aminotrans_3"/>
</dbReference>
<proteinExistence type="inferred from homology"/>
<gene>
    <name evidence="4" type="ORF">GTP55_07995</name>
</gene>
<dbReference type="RefSeq" id="WP_161044408.1">
    <property type="nucleotide sequence ID" value="NZ_WWCS01000004.1"/>
</dbReference>
<dbReference type="Gene3D" id="3.90.1150.10">
    <property type="entry name" value="Aspartate Aminotransferase, domain 1"/>
    <property type="match status" value="1"/>
</dbReference>
<dbReference type="SUPFAM" id="SSF53383">
    <property type="entry name" value="PLP-dependent transferases"/>
    <property type="match status" value="1"/>
</dbReference>
<dbReference type="InterPro" id="IPR015421">
    <property type="entry name" value="PyrdxlP-dep_Trfase_major"/>
</dbReference>
<accession>A0ABW9WFW6</accession>
<dbReference type="InterPro" id="IPR015424">
    <property type="entry name" value="PyrdxlP-dep_Trfase"/>
</dbReference>
<keyword evidence="4" id="KW-0032">Aminotransferase</keyword>
<evidence type="ECO:0000313" key="5">
    <source>
        <dbReference type="Proteomes" id="UP000466332"/>
    </source>
</evidence>
<name>A0ABW9WFW6_9BURK</name>
<dbReference type="PANTHER" id="PTHR43713:SF3">
    <property type="entry name" value="GLUTAMATE-1-SEMIALDEHYDE 2,1-AMINOMUTASE 1, CHLOROPLASTIC-RELATED"/>
    <property type="match status" value="1"/>
</dbReference>
<dbReference type="Proteomes" id="UP000466332">
    <property type="component" value="Unassembled WGS sequence"/>
</dbReference>